<protein>
    <recommendedName>
        <fullName evidence="2">Oxo-4-hydroxy-4-carboxy-5-ureidoimidazoline decarboxylase domain-containing protein</fullName>
    </recommendedName>
</protein>
<gene>
    <name evidence="3" type="ORF">DRE_02314</name>
</gene>
<dbReference type="SUPFAM" id="SSF158694">
    <property type="entry name" value="UraD-Like"/>
    <property type="match status" value="1"/>
</dbReference>
<accession>W7IGA5</accession>
<feature type="domain" description="Oxo-4-hydroxy-4-carboxy-5-ureidoimidazoline decarboxylase" evidence="2">
    <location>
        <begin position="16"/>
        <end position="138"/>
    </location>
</feature>
<dbReference type="PANTHER" id="PTHR37987:SF1">
    <property type="entry name" value="OXO-4-HYDROXY-4-CARBOXY-5-UREIDOIMIDAZOLINE DECARBOXYLASE DOMAIN-CONTAINING PROTEIN"/>
    <property type="match status" value="1"/>
</dbReference>
<reference evidence="3 4" key="1">
    <citation type="submission" date="2013-05" db="EMBL/GenBank/DDBJ databases">
        <title>Drechslerella stenobrocha genome reveals carnivorous origination and mechanical trapping mechanism of predatory fungi.</title>
        <authorList>
            <person name="Liu X."/>
            <person name="Zhang W."/>
            <person name="Liu K."/>
        </authorList>
    </citation>
    <scope>NUCLEOTIDE SEQUENCE [LARGE SCALE GENOMIC DNA]</scope>
    <source>
        <strain evidence="3 4">248</strain>
    </source>
</reference>
<keyword evidence="4" id="KW-1185">Reference proteome</keyword>
<proteinExistence type="predicted"/>
<dbReference type="Pfam" id="PF09349">
    <property type="entry name" value="OHCU_decarbox"/>
    <property type="match status" value="1"/>
</dbReference>
<dbReference type="PANTHER" id="PTHR37987">
    <property type="entry name" value="CHROMOSOME 9, WHOLE GENOME SHOTGUN SEQUENCE"/>
    <property type="match status" value="1"/>
</dbReference>
<organism evidence="3 4">
    <name type="scientific">Drechslerella stenobrocha 248</name>
    <dbReference type="NCBI Taxonomy" id="1043628"/>
    <lineage>
        <taxon>Eukaryota</taxon>
        <taxon>Fungi</taxon>
        <taxon>Dikarya</taxon>
        <taxon>Ascomycota</taxon>
        <taxon>Pezizomycotina</taxon>
        <taxon>Orbiliomycetes</taxon>
        <taxon>Orbiliales</taxon>
        <taxon>Orbiliaceae</taxon>
        <taxon>Drechslerella</taxon>
    </lineage>
</organism>
<dbReference type="GO" id="GO:0006144">
    <property type="term" value="P:purine nucleobase metabolic process"/>
    <property type="evidence" value="ECO:0007669"/>
    <property type="project" value="UniProtKB-KW"/>
</dbReference>
<dbReference type="InterPro" id="IPR036778">
    <property type="entry name" value="OHCU_decarboxylase_sf"/>
</dbReference>
<dbReference type="OrthoDB" id="5398391at2759"/>
<keyword evidence="1" id="KW-0659">Purine metabolism</keyword>
<evidence type="ECO:0000313" key="3">
    <source>
        <dbReference type="EMBL" id="EWC48210.1"/>
    </source>
</evidence>
<dbReference type="HOGENOM" id="CLU_092522_0_1_1"/>
<evidence type="ECO:0000259" key="2">
    <source>
        <dbReference type="Pfam" id="PF09349"/>
    </source>
</evidence>
<evidence type="ECO:0000256" key="1">
    <source>
        <dbReference type="ARBA" id="ARBA00022631"/>
    </source>
</evidence>
<name>W7IGA5_9PEZI</name>
<dbReference type="AlphaFoldDB" id="W7IGA5"/>
<dbReference type="Gene3D" id="1.10.3330.10">
    <property type="entry name" value="Oxo-4-hydroxy-4-carboxy-5-ureidoimidazoline decarboxylase"/>
    <property type="match status" value="1"/>
</dbReference>
<dbReference type="InterPro" id="IPR018020">
    <property type="entry name" value="OHCU_decarboxylase"/>
</dbReference>
<dbReference type="Proteomes" id="UP000024837">
    <property type="component" value="Unassembled WGS sequence"/>
</dbReference>
<dbReference type="EMBL" id="KI966401">
    <property type="protein sequence ID" value="EWC48210.1"/>
    <property type="molecule type" value="Genomic_DNA"/>
</dbReference>
<evidence type="ECO:0000313" key="4">
    <source>
        <dbReference type="Proteomes" id="UP000024837"/>
    </source>
</evidence>
<sequence>MAQIYTLPAIDTLPGLPAERRAELLSHLFEPCDALSTLIVPSLGHRPFASYDDLIAHVRDELLHLKQASSSESDQLLLLQILSAHPRLGAKKVDSTHSRSEQASLGGPTEAAELERLNEEYEQRFPGECSALYCVNEQSTF</sequence>